<protein>
    <submittedName>
        <fullName evidence="3">Glycosyl transferase family 2</fullName>
    </submittedName>
</protein>
<dbReference type="Pfam" id="PF00535">
    <property type="entry name" value="Glycos_transf_2"/>
    <property type="match status" value="1"/>
</dbReference>
<keyword evidence="3" id="KW-0808">Transferase</keyword>
<comment type="caution">
    <text evidence="3">The sequence shown here is derived from an EMBL/GenBank/DDBJ whole genome shotgun (WGS) entry which is preliminary data.</text>
</comment>
<evidence type="ECO:0000259" key="2">
    <source>
        <dbReference type="Pfam" id="PF00535"/>
    </source>
</evidence>
<dbReference type="InterPro" id="IPR001173">
    <property type="entry name" value="Glyco_trans_2-like"/>
</dbReference>
<accession>A0A2W4VXI3</accession>
<reference evidence="4" key="1">
    <citation type="submission" date="2018-04" db="EMBL/GenBank/DDBJ databases">
        <authorList>
            <person name="Cornet L."/>
        </authorList>
    </citation>
    <scope>NUCLEOTIDE SEQUENCE [LARGE SCALE GENOMIC DNA]</scope>
</reference>
<sequence length="361" mass="41756">MEKKLPSVTIVVTPRERFSYTQVSLESIYEQTTVPFELVYVDGNSPSQERDYIKKQSELRGFKLIRTEHYLWPQRSRNLGLAEVKTPYVVFLDNDVVVKSGWLRILLECAETQGAAVVGPLMCHEEPIHEIVHFAGGESHIVVDVKSRRHLREKMYLQGRAVAAVRPNLEQCETELCEFHCMLVRTDVFEQLGPFDESILNTKEHLDFCMNVMALGQTVYFEPDSVVTYVPGPPLAWRDLRFYMLRWSNAWELVSLDRLKEKWDLCEDGYFKHKYKALGWRRRDAILQPLLDKIGLTNRRSLPNKLLMFGLLAPIEKTLNQFMTWQYARQHLQTPLSKPPAVAQPIKSARSSSVQTATVSQ</sequence>
<dbReference type="InterPro" id="IPR029044">
    <property type="entry name" value="Nucleotide-diphossugar_trans"/>
</dbReference>
<dbReference type="PANTHER" id="PTHR43179:SF7">
    <property type="entry name" value="RHAMNOSYLTRANSFERASE WBBL"/>
    <property type="match status" value="1"/>
</dbReference>
<reference evidence="3 4" key="2">
    <citation type="submission" date="2018-06" db="EMBL/GenBank/DDBJ databases">
        <title>Metagenomic assembly of (sub)arctic Cyanobacteria and their associated microbiome from non-axenic cultures.</title>
        <authorList>
            <person name="Baurain D."/>
        </authorList>
    </citation>
    <scope>NUCLEOTIDE SEQUENCE [LARGE SCALE GENOMIC DNA]</scope>
    <source>
        <strain evidence="3">ULC129bin1</strain>
    </source>
</reference>
<dbReference type="PANTHER" id="PTHR43179">
    <property type="entry name" value="RHAMNOSYLTRANSFERASE WBBL"/>
    <property type="match status" value="1"/>
</dbReference>
<dbReference type="Proteomes" id="UP000249354">
    <property type="component" value="Unassembled WGS sequence"/>
</dbReference>
<dbReference type="GO" id="GO:0016740">
    <property type="term" value="F:transferase activity"/>
    <property type="evidence" value="ECO:0007669"/>
    <property type="project" value="UniProtKB-KW"/>
</dbReference>
<feature type="domain" description="Glycosyltransferase 2-like" evidence="2">
    <location>
        <begin position="10"/>
        <end position="129"/>
    </location>
</feature>
<dbReference type="AlphaFoldDB" id="A0A2W4VXI3"/>
<feature type="region of interest" description="Disordered" evidence="1">
    <location>
        <begin position="338"/>
        <end position="361"/>
    </location>
</feature>
<evidence type="ECO:0000313" key="3">
    <source>
        <dbReference type="EMBL" id="PZO14485.1"/>
    </source>
</evidence>
<feature type="compositionally biased region" description="Polar residues" evidence="1">
    <location>
        <begin position="349"/>
        <end position="361"/>
    </location>
</feature>
<organism evidence="3 4">
    <name type="scientific">Leptolyngbya foveolarum</name>
    <dbReference type="NCBI Taxonomy" id="47253"/>
    <lineage>
        <taxon>Bacteria</taxon>
        <taxon>Bacillati</taxon>
        <taxon>Cyanobacteriota</taxon>
        <taxon>Cyanophyceae</taxon>
        <taxon>Leptolyngbyales</taxon>
        <taxon>Leptolyngbyaceae</taxon>
        <taxon>Leptolyngbya group</taxon>
        <taxon>Leptolyngbya</taxon>
    </lineage>
</organism>
<dbReference type="SUPFAM" id="SSF53448">
    <property type="entry name" value="Nucleotide-diphospho-sugar transferases"/>
    <property type="match status" value="1"/>
</dbReference>
<dbReference type="EMBL" id="QBMC01000108">
    <property type="protein sequence ID" value="PZO14485.1"/>
    <property type="molecule type" value="Genomic_DNA"/>
</dbReference>
<dbReference type="Gene3D" id="3.90.550.10">
    <property type="entry name" value="Spore Coat Polysaccharide Biosynthesis Protein SpsA, Chain A"/>
    <property type="match status" value="1"/>
</dbReference>
<gene>
    <name evidence="3" type="ORF">DCF25_14915</name>
</gene>
<name>A0A2W4VXI3_9CYAN</name>
<evidence type="ECO:0000313" key="4">
    <source>
        <dbReference type="Proteomes" id="UP000249354"/>
    </source>
</evidence>
<proteinExistence type="predicted"/>
<evidence type="ECO:0000256" key="1">
    <source>
        <dbReference type="SAM" id="MobiDB-lite"/>
    </source>
</evidence>